<dbReference type="InterPro" id="IPR004864">
    <property type="entry name" value="LEA_2"/>
</dbReference>
<feature type="signal peptide" evidence="1">
    <location>
        <begin position="1"/>
        <end position="23"/>
    </location>
</feature>
<accession>A0ABP9WMM1</accession>
<gene>
    <name evidence="3" type="ORF">Maes01_01022</name>
</gene>
<dbReference type="PROSITE" id="PS51257">
    <property type="entry name" value="PROKAR_LIPOPROTEIN"/>
    <property type="match status" value="1"/>
</dbReference>
<sequence length="160" mass="17558">MPRSLPFALPLYLLMLMGLTACAALSPAFQQPEVEVVALEPLPSANNQLRFRIRLRVFNPNDSQLNLSGLYYTLRLAGHKVLTGTANDLKPVPPYGQEDISLDATASLVGSLMAAADLLGKPRNSVPYELEAKLGLRHSILPNIRVTRRGEIPLNQFGNR</sequence>
<keyword evidence="4" id="KW-1185">Reference proteome</keyword>
<feature type="chain" id="PRO_5045198965" description="Water stress and hypersensitive response domain-containing protein" evidence="1">
    <location>
        <begin position="24"/>
        <end position="160"/>
    </location>
</feature>
<dbReference type="Proteomes" id="UP001408594">
    <property type="component" value="Unassembled WGS sequence"/>
</dbReference>
<dbReference type="EMBL" id="BAABRT010000006">
    <property type="protein sequence ID" value="GAA5524465.1"/>
    <property type="molecule type" value="Genomic_DNA"/>
</dbReference>
<evidence type="ECO:0000313" key="3">
    <source>
        <dbReference type="EMBL" id="GAA5524465.1"/>
    </source>
</evidence>
<evidence type="ECO:0000259" key="2">
    <source>
        <dbReference type="SMART" id="SM00769"/>
    </source>
</evidence>
<protein>
    <recommendedName>
        <fullName evidence="2">Water stress and hypersensitive response domain-containing protein</fullName>
    </recommendedName>
</protein>
<dbReference type="RefSeq" id="WP_345549456.1">
    <property type="nucleotide sequence ID" value="NZ_BAABRT010000006.1"/>
</dbReference>
<evidence type="ECO:0000256" key="1">
    <source>
        <dbReference type="SAM" id="SignalP"/>
    </source>
</evidence>
<reference evidence="3 4" key="1">
    <citation type="submission" date="2024-02" db="EMBL/GenBank/DDBJ databases">
        <title>Microbulbifer aestuariivivens NBRC 112533.</title>
        <authorList>
            <person name="Ichikawa N."/>
            <person name="Katano-Makiyama Y."/>
            <person name="Hidaka K."/>
        </authorList>
    </citation>
    <scope>NUCLEOTIDE SEQUENCE [LARGE SCALE GENOMIC DNA]</scope>
    <source>
        <strain evidence="3 4">NBRC 112533</strain>
    </source>
</reference>
<dbReference type="Pfam" id="PF03168">
    <property type="entry name" value="LEA_2"/>
    <property type="match status" value="1"/>
</dbReference>
<organism evidence="3 4">
    <name type="scientific">Microbulbifer aestuariivivens</name>
    <dbReference type="NCBI Taxonomy" id="1908308"/>
    <lineage>
        <taxon>Bacteria</taxon>
        <taxon>Pseudomonadati</taxon>
        <taxon>Pseudomonadota</taxon>
        <taxon>Gammaproteobacteria</taxon>
        <taxon>Cellvibrionales</taxon>
        <taxon>Microbulbiferaceae</taxon>
        <taxon>Microbulbifer</taxon>
    </lineage>
</organism>
<keyword evidence="1" id="KW-0732">Signal</keyword>
<dbReference type="SUPFAM" id="SSF117070">
    <property type="entry name" value="LEA14-like"/>
    <property type="match status" value="1"/>
</dbReference>
<dbReference type="Gene3D" id="2.60.40.1820">
    <property type="match status" value="1"/>
</dbReference>
<proteinExistence type="predicted"/>
<feature type="domain" description="Water stress and hypersensitive response" evidence="2">
    <location>
        <begin position="34"/>
        <end position="153"/>
    </location>
</feature>
<name>A0ABP9WMM1_9GAMM</name>
<comment type="caution">
    <text evidence="3">The sequence shown here is derived from an EMBL/GenBank/DDBJ whole genome shotgun (WGS) entry which is preliminary data.</text>
</comment>
<dbReference type="InterPro" id="IPR013990">
    <property type="entry name" value="WHy-dom"/>
</dbReference>
<evidence type="ECO:0000313" key="4">
    <source>
        <dbReference type="Proteomes" id="UP001408594"/>
    </source>
</evidence>
<dbReference type="SMART" id="SM00769">
    <property type="entry name" value="WHy"/>
    <property type="match status" value="1"/>
</dbReference>